<reference evidence="3 4" key="1">
    <citation type="submission" date="2018-08" db="EMBL/GenBank/DDBJ databases">
        <title>Recombination of ecologically and evolutionarily significant loci maintains genetic cohesion in the Pseudomonas syringae species complex.</title>
        <authorList>
            <person name="Dillon M."/>
            <person name="Thakur S."/>
            <person name="Almeida R.N.D."/>
            <person name="Weir B.S."/>
            <person name="Guttman D.S."/>
        </authorList>
    </citation>
    <scope>NUCLEOTIDE SEQUENCE [LARGE SCALE GENOMIC DNA]</scope>
    <source>
        <strain evidence="3 4">ICMP 4388</strain>
    </source>
</reference>
<organism evidence="3 4">
    <name type="scientific">Pseudomonas syringae pv. aptata</name>
    <dbReference type="NCBI Taxonomy" id="83167"/>
    <lineage>
        <taxon>Bacteria</taxon>
        <taxon>Pseudomonadati</taxon>
        <taxon>Pseudomonadota</taxon>
        <taxon>Gammaproteobacteria</taxon>
        <taxon>Pseudomonadales</taxon>
        <taxon>Pseudomonadaceae</taxon>
        <taxon>Pseudomonas</taxon>
        <taxon>Pseudomonas syringae</taxon>
    </lineage>
</organism>
<sequence>MKSLILSLLFILCLGSTQAFADTDVESWGIMNPHGFNTASRNLEANYNEYERKQALAFPLLESVLGCNIVQSIRSGPVDYHWFFTGDYKCLGASNQFNTDNWRLFLGPIFMLVKFFSAIFGGLMMRIILTGIFETMQSMAESEEEKRNSKPSDKISFLLLLFFVIISLIPLYKSDKDKDADVNILMMTTYTTIAWGLQAGNTILNKIVSEQVIEQPYVKIPVAENQRTRDFLTLVDFFMCTKQQPGNKNTIITFNRSEGHFTAFKQIGKCTLSIDHEIDEGTINSASLNGLPDLYNLEVEALTDAYTNAFAEANNIATKLSNHVDLPNDMAGTAFDSKMSCEAIKSYDLGKTDRVGMSQYVYKAGNCMGDEFITRLTRAPGVSITSETKEQDRWVQVCQTSKNMGDLLSTQKACAEKMCSSDSSPFMCSAQINNYVRLLGNRYLTDPNYVTMFGQFMKTKFGSSNFSKPGHALVNSMQIESNQTNDYLESTQTGKPAFTIPVVKSTTTQERLWTSAAIMGAFNAESSMNLDTFGMLNKYFTIGNDGPLGITRTKECILYPNQRSPSGRVCASVYKELDLLGNRLIAAAAELIAGTKAAKIMYTAPTERAVEKAGVDMALASMKESSKMFGGNSGMVAFMAAATVNQQVNDIFSEYGSDFGPETAYMIALVYTNPDVAEFASSVGKYMWGMGMYLKFSIPIAYALIIVMFFITMFNKATASSIASVPNFILLLGKNKKTMDPNTDVWKPIETIIVQTVSWALFGGIIYLSLGLIDALFMYQAIPYSVFENVYTGSSNANSLVKALDDALLMVLYIVLISFIIGACLRFGGQSLTGIVRQWIYGQSSKAPQYEVEGSIDSKNEI</sequence>
<feature type="transmembrane region" description="Helical" evidence="1">
    <location>
        <begin position="807"/>
        <end position="828"/>
    </location>
</feature>
<feature type="chain" id="PRO_5018036258" description="TraG N-terminal Proteobacteria domain-containing protein" evidence="2">
    <location>
        <begin position="22"/>
        <end position="862"/>
    </location>
</feature>
<comment type="caution">
    <text evidence="3">The sequence shown here is derived from an EMBL/GenBank/DDBJ whole genome shotgun (WGS) entry which is preliminary data.</text>
</comment>
<dbReference type="RefSeq" id="WP_150116865.1">
    <property type="nucleotide sequence ID" value="NZ_LJRP01000139.1"/>
</dbReference>
<feature type="signal peptide" evidence="2">
    <location>
        <begin position="1"/>
        <end position="21"/>
    </location>
</feature>
<evidence type="ECO:0000313" key="4">
    <source>
        <dbReference type="Proteomes" id="UP000274541"/>
    </source>
</evidence>
<evidence type="ECO:0008006" key="5">
    <source>
        <dbReference type="Google" id="ProtNLM"/>
    </source>
</evidence>
<evidence type="ECO:0000256" key="2">
    <source>
        <dbReference type="SAM" id="SignalP"/>
    </source>
</evidence>
<keyword evidence="1" id="KW-0812">Transmembrane</keyword>
<accession>A0A3M3X5R0</accession>
<dbReference type="Proteomes" id="UP000274541">
    <property type="component" value="Unassembled WGS sequence"/>
</dbReference>
<keyword evidence="1" id="KW-1133">Transmembrane helix</keyword>
<name>A0A3M3X5R0_PSEAP</name>
<dbReference type="AlphaFoldDB" id="A0A3M3X5R0"/>
<keyword evidence="2" id="KW-0732">Signal</keyword>
<protein>
    <recommendedName>
        <fullName evidence="5">TraG N-terminal Proteobacteria domain-containing protein</fullName>
    </recommendedName>
</protein>
<feature type="transmembrane region" description="Helical" evidence="1">
    <location>
        <begin position="155"/>
        <end position="172"/>
    </location>
</feature>
<evidence type="ECO:0000313" key="3">
    <source>
        <dbReference type="EMBL" id="RMO65387.1"/>
    </source>
</evidence>
<feature type="transmembrane region" description="Helical" evidence="1">
    <location>
        <begin position="105"/>
        <end position="129"/>
    </location>
</feature>
<feature type="transmembrane region" description="Helical" evidence="1">
    <location>
        <begin position="753"/>
        <end position="779"/>
    </location>
</feature>
<keyword evidence="1" id="KW-0472">Membrane</keyword>
<dbReference type="EMBL" id="RBPX01000180">
    <property type="protein sequence ID" value="RMO65387.1"/>
    <property type="molecule type" value="Genomic_DNA"/>
</dbReference>
<gene>
    <name evidence="3" type="ORF">ALQ37_200104</name>
</gene>
<feature type="transmembrane region" description="Helical" evidence="1">
    <location>
        <begin position="692"/>
        <end position="711"/>
    </location>
</feature>
<proteinExistence type="predicted"/>
<evidence type="ECO:0000256" key="1">
    <source>
        <dbReference type="SAM" id="Phobius"/>
    </source>
</evidence>